<dbReference type="InterPro" id="IPR020912">
    <property type="entry name" value="UPF0295"/>
</dbReference>
<gene>
    <name evidence="6" type="ORF">ACFSFY_07230</name>
</gene>
<reference evidence="7" key="1">
    <citation type="journal article" date="2019" name="Int. J. Syst. Evol. Microbiol.">
        <title>The Global Catalogue of Microorganisms (GCM) 10K type strain sequencing project: providing services to taxonomists for standard genome sequencing and annotation.</title>
        <authorList>
            <consortium name="The Broad Institute Genomics Platform"/>
            <consortium name="The Broad Institute Genome Sequencing Center for Infectious Disease"/>
            <person name="Wu L."/>
            <person name="Ma J."/>
        </authorList>
    </citation>
    <scope>NUCLEOTIDE SEQUENCE [LARGE SCALE GENOMIC DNA]</scope>
    <source>
        <strain evidence="7">CGMCC 4.7177</strain>
    </source>
</reference>
<evidence type="ECO:0000256" key="3">
    <source>
        <dbReference type="ARBA" id="ARBA00022989"/>
    </source>
</evidence>
<keyword evidence="2 5" id="KW-0812">Transmembrane</keyword>
<feature type="transmembrane region" description="Helical" evidence="5">
    <location>
        <begin position="12"/>
        <end position="32"/>
    </location>
</feature>
<dbReference type="EMBL" id="JBHUGI010000015">
    <property type="protein sequence ID" value="MFD1927854.1"/>
    <property type="molecule type" value="Genomic_DNA"/>
</dbReference>
<keyword evidence="7" id="KW-1185">Reference proteome</keyword>
<feature type="transmembrane region" description="Helical" evidence="5">
    <location>
        <begin position="38"/>
        <end position="60"/>
    </location>
</feature>
<dbReference type="RefSeq" id="WP_381536677.1">
    <property type="nucleotide sequence ID" value="NZ_JBHUGI010000015.1"/>
</dbReference>
<organism evidence="6 7">
    <name type="scientific">Sporosarcina siberiensis</name>
    <dbReference type="NCBI Taxonomy" id="1365606"/>
    <lineage>
        <taxon>Bacteria</taxon>
        <taxon>Bacillati</taxon>
        <taxon>Bacillota</taxon>
        <taxon>Bacilli</taxon>
        <taxon>Bacillales</taxon>
        <taxon>Caryophanaceae</taxon>
        <taxon>Sporosarcina</taxon>
    </lineage>
</organism>
<evidence type="ECO:0000313" key="7">
    <source>
        <dbReference type="Proteomes" id="UP001597218"/>
    </source>
</evidence>
<keyword evidence="1" id="KW-1003">Cell membrane</keyword>
<keyword evidence="4 5" id="KW-0472">Membrane</keyword>
<evidence type="ECO:0000256" key="5">
    <source>
        <dbReference type="SAM" id="Phobius"/>
    </source>
</evidence>
<protein>
    <submittedName>
        <fullName evidence="6">YgzB family protein</fullName>
    </submittedName>
</protein>
<evidence type="ECO:0000256" key="4">
    <source>
        <dbReference type="ARBA" id="ARBA00023136"/>
    </source>
</evidence>
<accession>A0ABW4SHG4</accession>
<dbReference type="Pfam" id="PF11023">
    <property type="entry name" value="DUF2614"/>
    <property type="match status" value="1"/>
</dbReference>
<evidence type="ECO:0000256" key="2">
    <source>
        <dbReference type="ARBA" id="ARBA00022692"/>
    </source>
</evidence>
<comment type="caution">
    <text evidence="6">The sequence shown here is derived from an EMBL/GenBank/DDBJ whole genome shotgun (WGS) entry which is preliminary data.</text>
</comment>
<keyword evidence="3 5" id="KW-1133">Transmembrane helix</keyword>
<dbReference type="NCBIfam" id="NF002796">
    <property type="entry name" value="PRK02935.1"/>
    <property type="match status" value="1"/>
</dbReference>
<evidence type="ECO:0000256" key="1">
    <source>
        <dbReference type="ARBA" id="ARBA00022475"/>
    </source>
</evidence>
<dbReference type="Proteomes" id="UP001597218">
    <property type="component" value="Unassembled WGS sequence"/>
</dbReference>
<sequence length="127" mass="14476">MKPYKNKINRIRSFALSLIFIGVVIMYIGIFFRKHEIVMLIFMFLGVLAIIASTVVYAWIGSLSTRAAQITCPNCGKQTKMLGRVDMCGHCREPLTLDPTLEGKEFDVAYNRPQKQKDNKETEIDSK</sequence>
<evidence type="ECO:0000313" key="6">
    <source>
        <dbReference type="EMBL" id="MFD1927854.1"/>
    </source>
</evidence>
<name>A0ABW4SHG4_9BACL</name>
<proteinExistence type="predicted"/>